<accession>A0AAN7A5I2</accession>
<dbReference type="EMBL" id="MU866209">
    <property type="protein sequence ID" value="KAK4176091.1"/>
    <property type="molecule type" value="Genomic_DNA"/>
</dbReference>
<dbReference type="AlphaFoldDB" id="A0AAN7A5I2"/>
<evidence type="ECO:0000313" key="2">
    <source>
        <dbReference type="EMBL" id="KAK4176091.1"/>
    </source>
</evidence>
<comment type="caution">
    <text evidence="2">The sequence shown here is derived from an EMBL/GenBank/DDBJ whole genome shotgun (WGS) entry which is preliminary data.</text>
</comment>
<name>A0AAN7A5I2_9PEZI</name>
<sequence length="705" mass="79002">MDHFNATVKDGKLVNTRRGLQVSRQKFNGISFVNTSAQDSSSFSTQSFCLPKESPSKITLLPEIRFADKTSELQYYGRTTNIQEGQAKTPNLNFVSESGQQQQTKKQPRRRATPKGGQPSRASTSPYLSSPGSRPRSRSSVATPSPRFEETNLQFLASSSFPVSQQQQPQQRQPFPSPPVHHHYYRHQQHLQVSNLPSHPFPQLPPPWPPAELPTNTDFYVSSFFPSQSDWKLFHDYNTHHLPLQLYPYEKLLTYNPARSGSEESLIASSDIAAFHCVLMCGSVAEAVMHGQHHQASEPETDVKSFAYHISKICAILNKKLAGSGDHWHMHMRGLQKALDVLEGLGQTTNLPTWVVRRMHHADLKGATALASTPYLPFTRSSLPSLTTPILPQTLLAHTSHTLKSILEPLDIHRSVISTLTSLSNFSTAIRSARSARSVRQQLTTNTASVKFDPYSFTEELQSITYDLLTLPSPLLKKDHKYKQGGSPIPENTPRTEATPSDMAETLSSALRTASLLFLKELLPDYPRNLGVGCTAVLGFLRYHLQKITIIHSSSSRLDDDDTDHEGNSNNNNNNNDDDDGGGGGELLDPQLRYHHQPHQRTEWRQVLIFLCLVGDISTQRAKENDCHYRAADNSDIIEDGREYPRGVFRDCLLSVFGADTNNKNIIIGEQELEFVRLFNLEGLVGEEGWDEREGIRRLLSLLPC</sequence>
<feature type="region of interest" description="Disordered" evidence="1">
    <location>
        <begin position="555"/>
        <end position="590"/>
    </location>
</feature>
<proteinExistence type="predicted"/>
<feature type="region of interest" description="Disordered" evidence="1">
    <location>
        <begin position="479"/>
        <end position="504"/>
    </location>
</feature>
<protein>
    <submittedName>
        <fullName evidence="2">Uncharacterized protein</fullName>
    </submittedName>
</protein>
<reference evidence="2" key="2">
    <citation type="submission" date="2023-05" db="EMBL/GenBank/DDBJ databases">
        <authorList>
            <consortium name="Lawrence Berkeley National Laboratory"/>
            <person name="Steindorff A."/>
            <person name="Hensen N."/>
            <person name="Bonometti L."/>
            <person name="Westerberg I."/>
            <person name="Brannstrom I.O."/>
            <person name="Guillou S."/>
            <person name="Cros-Aarteil S."/>
            <person name="Calhoun S."/>
            <person name="Haridas S."/>
            <person name="Kuo A."/>
            <person name="Mondo S."/>
            <person name="Pangilinan J."/>
            <person name="Riley R."/>
            <person name="Labutti K."/>
            <person name="Andreopoulos B."/>
            <person name="Lipzen A."/>
            <person name="Chen C."/>
            <person name="Yanf M."/>
            <person name="Daum C."/>
            <person name="Ng V."/>
            <person name="Clum A."/>
            <person name="Ohm R."/>
            <person name="Martin F."/>
            <person name="Silar P."/>
            <person name="Natvig D."/>
            <person name="Lalanne C."/>
            <person name="Gautier V."/>
            <person name="Ament-Velasquez S.L."/>
            <person name="Kruys A."/>
            <person name="Hutchinson M.I."/>
            <person name="Powell A.J."/>
            <person name="Barry K."/>
            <person name="Miller A.N."/>
            <person name="Grigoriev I.V."/>
            <person name="Debuchy R."/>
            <person name="Gladieux P."/>
            <person name="Thoren M.H."/>
            <person name="Johannesson H."/>
        </authorList>
    </citation>
    <scope>NUCLEOTIDE SEQUENCE</scope>
    <source>
        <strain evidence="2">CBS 892.96</strain>
    </source>
</reference>
<feature type="compositionally biased region" description="Low complexity" evidence="1">
    <location>
        <begin position="160"/>
        <end position="174"/>
    </location>
</feature>
<dbReference type="Proteomes" id="UP001302321">
    <property type="component" value="Unassembled WGS sequence"/>
</dbReference>
<feature type="region of interest" description="Disordered" evidence="1">
    <location>
        <begin position="160"/>
        <end position="182"/>
    </location>
</feature>
<evidence type="ECO:0000256" key="1">
    <source>
        <dbReference type="SAM" id="MobiDB-lite"/>
    </source>
</evidence>
<feature type="region of interest" description="Disordered" evidence="1">
    <location>
        <begin position="95"/>
        <end position="145"/>
    </location>
</feature>
<gene>
    <name evidence="2" type="ORF">QBC36DRAFT_239691</name>
</gene>
<feature type="compositionally biased region" description="Low complexity" evidence="1">
    <location>
        <begin position="125"/>
        <end position="140"/>
    </location>
</feature>
<reference evidence="2" key="1">
    <citation type="journal article" date="2023" name="Mol. Phylogenet. Evol.">
        <title>Genome-scale phylogeny and comparative genomics of the fungal order Sordariales.</title>
        <authorList>
            <person name="Hensen N."/>
            <person name="Bonometti L."/>
            <person name="Westerberg I."/>
            <person name="Brannstrom I.O."/>
            <person name="Guillou S."/>
            <person name="Cros-Aarteil S."/>
            <person name="Calhoun S."/>
            <person name="Haridas S."/>
            <person name="Kuo A."/>
            <person name="Mondo S."/>
            <person name="Pangilinan J."/>
            <person name="Riley R."/>
            <person name="LaButti K."/>
            <person name="Andreopoulos B."/>
            <person name="Lipzen A."/>
            <person name="Chen C."/>
            <person name="Yan M."/>
            <person name="Daum C."/>
            <person name="Ng V."/>
            <person name="Clum A."/>
            <person name="Steindorff A."/>
            <person name="Ohm R.A."/>
            <person name="Martin F."/>
            <person name="Silar P."/>
            <person name="Natvig D.O."/>
            <person name="Lalanne C."/>
            <person name="Gautier V."/>
            <person name="Ament-Velasquez S.L."/>
            <person name="Kruys A."/>
            <person name="Hutchinson M.I."/>
            <person name="Powell A.J."/>
            <person name="Barry K."/>
            <person name="Miller A.N."/>
            <person name="Grigoriev I.V."/>
            <person name="Debuchy R."/>
            <person name="Gladieux P."/>
            <person name="Hiltunen Thoren M."/>
            <person name="Johannesson H."/>
        </authorList>
    </citation>
    <scope>NUCLEOTIDE SEQUENCE</scope>
    <source>
        <strain evidence="2">CBS 892.96</strain>
    </source>
</reference>
<keyword evidence="3" id="KW-1185">Reference proteome</keyword>
<organism evidence="2 3">
    <name type="scientific">Triangularia setosa</name>
    <dbReference type="NCBI Taxonomy" id="2587417"/>
    <lineage>
        <taxon>Eukaryota</taxon>
        <taxon>Fungi</taxon>
        <taxon>Dikarya</taxon>
        <taxon>Ascomycota</taxon>
        <taxon>Pezizomycotina</taxon>
        <taxon>Sordariomycetes</taxon>
        <taxon>Sordariomycetidae</taxon>
        <taxon>Sordariales</taxon>
        <taxon>Podosporaceae</taxon>
        <taxon>Triangularia</taxon>
    </lineage>
</organism>
<evidence type="ECO:0000313" key="3">
    <source>
        <dbReference type="Proteomes" id="UP001302321"/>
    </source>
</evidence>